<dbReference type="InterPro" id="IPR011011">
    <property type="entry name" value="Znf_FYVE_PHD"/>
</dbReference>
<protein>
    <recommendedName>
        <fullName evidence="5">FYVE-type domain-containing protein</fullName>
    </recommendedName>
</protein>
<dbReference type="SUPFAM" id="SSF50156">
    <property type="entry name" value="PDZ domain-like"/>
    <property type="match status" value="2"/>
</dbReference>
<keyword evidence="3" id="KW-0862">Zinc</keyword>
<evidence type="ECO:0000256" key="2">
    <source>
        <dbReference type="ARBA" id="ARBA00022771"/>
    </source>
</evidence>
<gene>
    <name evidence="6" type="ORF">H310_04791</name>
</gene>
<dbReference type="InterPro" id="IPR013083">
    <property type="entry name" value="Znf_RING/FYVE/PHD"/>
</dbReference>
<dbReference type="Gene3D" id="3.30.40.10">
    <property type="entry name" value="Zinc/RING finger domain, C3HC4 (zinc finger)"/>
    <property type="match status" value="1"/>
</dbReference>
<evidence type="ECO:0000259" key="5">
    <source>
        <dbReference type="PROSITE" id="PS50178"/>
    </source>
</evidence>
<reference evidence="6" key="1">
    <citation type="submission" date="2013-12" db="EMBL/GenBank/DDBJ databases">
        <title>The Genome Sequence of Aphanomyces invadans NJM9701.</title>
        <authorList>
            <consortium name="The Broad Institute Genomics Platform"/>
            <person name="Russ C."/>
            <person name="Tyler B."/>
            <person name="van West P."/>
            <person name="Dieguez-Uribeondo J."/>
            <person name="Young S.K."/>
            <person name="Zeng Q."/>
            <person name="Gargeya S."/>
            <person name="Fitzgerald M."/>
            <person name="Abouelleil A."/>
            <person name="Alvarado L."/>
            <person name="Chapman S.B."/>
            <person name="Gainer-Dewar J."/>
            <person name="Goldberg J."/>
            <person name="Griggs A."/>
            <person name="Gujja S."/>
            <person name="Hansen M."/>
            <person name="Howarth C."/>
            <person name="Imamovic A."/>
            <person name="Ireland A."/>
            <person name="Larimer J."/>
            <person name="McCowan C."/>
            <person name="Murphy C."/>
            <person name="Pearson M."/>
            <person name="Poon T.W."/>
            <person name="Priest M."/>
            <person name="Roberts A."/>
            <person name="Saif S."/>
            <person name="Shea T."/>
            <person name="Sykes S."/>
            <person name="Wortman J."/>
            <person name="Nusbaum C."/>
            <person name="Birren B."/>
        </authorList>
    </citation>
    <scope>NUCLEOTIDE SEQUENCE [LARGE SCALE GENOMIC DNA]</scope>
    <source>
        <strain evidence="6">NJM9701</strain>
    </source>
</reference>
<evidence type="ECO:0000256" key="1">
    <source>
        <dbReference type="ARBA" id="ARBA00022723"/>
    </source>
</evidence>
<evidence type="ECO:0000256" key="4">
    <source>
        <dbReference type="PROSITE-ProRule" id="PRU00091"/>
    </source>
</evidence>
<feature type="domain" description="FYVE-type" evidence="5">
    <location>
        <begin position="203"/>
        <end position="264"/>
    </location>
</feature>
<dbReference type="GeneID" id="20081841"/>
<dbReference type="InterPro" id="IPR000306">
    <property type="entry name" value="Znf_FYVE"/>
</dbReference>
<evidence type="ECO:0000256" key="3">
    <source>
        <dbReference type="ARBA" id="ARBA00022833"/>
    </source>
</evidence>
<dbReference type="OrthoDB" id="78211at2759"/>
<name>A0A024UA47_9STRA</name>
<organism evidence="6">
    <name type="scientific">Aphanomyces invadans</name>
    <dbReference type="NCBI Taxonomy" id="157072"/>
    <lineage>
        <taxon>Eukaryota</taxon>
        <taxon>Sar</taxon>
        <taxon>Stramenopiles</taxon>
        <taxon>Oomycota</taxon>
        <taxon>Saprolegniomycetes</taxon>
        <taxon>Saprolegniales</taxon>
        <taxon>Verrucalvaceae</taxon>
        <taxon>Aphanomyces</taxon>
    </lineage>
</organism>
<proteinExistence type="predicted"/>
<sequence length="267" mass="29500">MTTTYYEVHLDHSRAIDGVKFIPPKHWVIHHALTIQTVDGAATIDHIAPGNRLHAINGQRIHEMQFAHVVERLRNIAGPFTITIEDAKPAICRWGDALIQVDTSAWTVQLPHGPIVAYPCFVLDLLREAAIGITAGDVLVAVNGMSVVALTDRSVLQTLHKAKQQPVVQLEWAKHSPRAHSYHLRKSHRTAWAVMSELHAEPKHSARRCCLCNTSFGIFKRKKSCTVCGHVVCSPCQAKCVVVVSSIPSHIKFRSCLRCAHMASSSG</sequence>
<dbReference type="InterPro" id="IPR036034">
    <property type="entry name" value="PDZ_sf"/>
</dbReference>
<dbReference type="AlphaFoldDB" id="A0A024UA47"/>
<dbReference type="PROSITE" id="PS50178">
    <property type="entry name" value="ZF_FYVE"/>
    <property type="match status" value="1"/>
</dbReference>
<dbReference type="InterPro" id="IPR017455">
    <property type="entry name" value="Znf_FYVE-rel"/>
</dbReference>
<dbReference type="CDD" id="cd00065">
    <property type="entry name" value="FYVE_like_SF"/>
    <property type="match status" value="1"/>
</dbReference>
<dbReference type="SUPFAM" id="SSF57903">
    <property type="entry name" value="FYVE/PHD zinc finger"/>
    <property type="match status" value="1"/>
</dbReference>
<evidence type="ECO:0000313" key="6">
    <source>
        <dbReference type="EMBL" id="ETW03286.1"/>
    </source>
</evidence>
<dbReference type="VEuPathDB" id="FungiDB:H310_04791"/>
<dbReference type="EMBL" id="KI913959">
    <property type="protein sequence ID" value="ETW03286.1"/>
    <property type="molecule type" value="Genomic_DNA"/>
</dbReference>
<accession>A0A024UA47</accession>
<keyword evidence="1" id="KW-0479">Metal-binding</keyword>
<dbReference type="RefSeq" id="XP_008867515.1">
    <property type="nucleotide sequence ID" value="XM_008869293.1"/>
</dbReference>
<keyword evidence="2 4" id="KW-0863">Zinc-finger</keyword>
<dbReference type="Gene3D" id="2.30.42.10">
    <property type="match status" value="2"/>
</dbReference>
<dbReference type="GO" id="GO:0008270">
    <property type="term" value="F:zinc ion binding"/>
    <property type="evidence" value="ECO:0007669"/>
    <property type="project" value="UniProtKB-KW"/>
</dbReference>
<dbReference type="Pfam" id="PF01363">
    <property type="entry name" value="FYVE"/>
    <property type="match status" value="1"/>
</dbReference>